<dbReference type="GO" id="GO:0016020">
    <property type="term" value="C:membrane"/>
    <property type="evidence" value="ECO:0007669"/>
    <property type="project" value="UniProtKB-SubCell"/>
</dbReference>
<proteinExistence type="predicted"/>
<dbReference type="Pfam" id="PF00168">
    <property type="entry name" value="C2"/>
    <property type="match status" value="1"/>
</dbReference>
<dbReference type="Proteomes" id="UP001346149">
    <property type="component" value="Unassembled WGS sequence"/>
</dbReference>
<name>A0AAN7RII3_TRANT</name>
<keyword evidence="3" id="KW-0445">Lipid transport</keyword>
<feature type="compositionally biased region" description="Low complexity" evidence="6">
    <location>
        <begin position="442"/>
        <end position="451"/>
    </location>
</feature>
<dbReference type="AlphaFoldDB" id="A0AAN7RII3"/>
<dbReference type="InterPro" id="IPR052847">
    <property type="entry name" value="Ext_Synaptotagmin/KAHRP-like"/>
</dbReference>
<gene>
    <name evidence="10" type="ORF">SAY86_004062</name>
</gene>
<dbReference type="CDD" id="cd00030">
    <property type="entry name" value="C2"/>
    <property type="match status" value="1"/>
</dbReference>
<evidence type="ECO:0000256" key="5">
    <source>
        <dbReference type="ARBA" id="ARBA00023136"/>
    </source>
</evidence>
<evidence type="ECO:0000256" key="1">
    <source>
        <dbReference type="ARBA" id="ARBA00004370"/>
    </source>
</evidence>
<keyword evidence="4" id="KW-0446">Lipid-binding</keyword>
<dbReference type="PROSITE" id="PS50004">
    <property type="entry name" value="C2"/>
    <property type="match status" value="1"/>
</dbReference>
<feature type="domain" description="C2" evidence="8">
    <location>
        <begin position="270"/>
        <end position="384"/>
    </location>
</feature>
<dbReference type="PROSITE" id="PS51847">
    <property type="entry name" value="SMP"/>
    <property type="match status" value="1"/>
</dbReference>
<keyword evidence="2" id="KW-0813">Transport</keyword>
<dbReference type="Gene3D" id="2.60.40.150">
    <property type="entry name" value="C2 domain"/>
    <property type="match status" value="1"/>
</dbReference>
<keyword evidence="7" id="KW-0812">Transmembrane</keyword>
<dbReference type="GO" id="GO:0008289">
    <property type="term" value="F:lipid binding"/>
    <property type="evidence" value="ECO:0007669"/>
    <property type="project" value="UniProtKB-KW"/>
</dbReference>
<evidence type="ECO:0000256" key="2">
    <source>
        <dbReference type="ARBA" id="ARBA00022448"/>
    </source>
</evidence>
<dbReference type="PANTHER" id="PTHR47042:SF4">
    <property type="entry name" value="OS02G0313700 PROTEIN"/>
    <property type="match status" value="1"/>
</dbReference>
<feature type="region of interest" description="Disordered" evidence="6">
    <location>
        <begin position="573"/>
        <end position="598"/>
    </location>
</feature>
<dbReference type="InterPro" id="IPR035892">
    <property type="entry name" value="C2_domain_sf"/>
</dbReference>
<evidence type="ECO:0000256" key="4">
    <source>
        <dbReference type="ARBA" id="ARBA00023121"/>
    </source>
</evidence>
<keyword evidence="7" id="KW-1133">Transmembrane helix</keyword>
<comment type="caution">
    <text evidence="10">The sequence shown here is derived from an EMBL/GenBank/DDBJ whole genome shotgun (WGS) entry which is preliminary data.</text>
</comment>
<keyword evidence="11" id="KW-1185">Reference proteome</keyword>
<dbReference type="InterPro" id="IPR031468">
    <property type="entry name" value="SMP_LBD"/>
</dbReference>
<feature type="domain" description="SMP-LTD" evidence="9">
    <location>
        <begin position="71"/>
        <end position="265"/>
    </location>
</feature>
<accession>A0AAN7RII3</accession>
<feature type="compositionally biased region" description="Polar residues" evidence="6">
    <location>
        <begin position="429"/>
        <end position="441"/>
    </location>
</feature>
<keyword evidence="5 7" id="KW-0472">Membrane</keyword>
<protein>
    <recommendedName>
        <fullName evidence="12">C2 domain-containing protein</fullName>
    </recommendedName>
</protein>
<organism evidence="10 11">
    <name type="scientific">Trapa natans</name>
    <name type="common">Water chestnut</name>
    <dbReference type="NCBI Taxonomy" id="22666"/>
    <lineage>
        <taxon>Eukaryota</taxon>
        <taxon>Viridiplantae</taxon>
        <taxon>Streptophyta</taxon>
        <taxon>Embryophyta</taxon>
        <taxon>Tracheophyta</taxon>
        <taxon>Spermatophyta</taxon>
        <taxon>Magnoliopsida</taxon>
        <taxon>eudicotyledons</taxon>
        <taxon>Gunneridae</taxon>
        <taxon>Pentapetalae</taxon>
        <taxon>rosids</taxon>
        <taxon>malvids</taxon>
        <taxon>Myrtales</taxon>
        <taxon>Lythraceae</taxon>
        <taxon>Trapa</taxon>
    </lineage>
</organism>
<evidence type="ECO:0000256" key="3">
    <source>
        <dbReference type="ARBA" id="ARBA00023055"/>
    </source>
</evidence>
<evidence type="ECO:0000256" key="7">
    <source>
        <dbReference type="SAM" id="Phobius"/>
    </source>
</evidence>
<dbReference type="PRINTS" id="PR00360">
    <property type="entry name" value="C2DOMAIN"/>
</dbReference>
<evidence type="ECO:0000313" key="10">
    <source>
        <dbReference type="EMBL" id="KAK4804245.1"/>
    </source>
</evidence>
<feature type="compositionally biased region" description="Basic and acidic residues" evidence="6">
    <location>
        <begin position="456"/>
        <end position="467"/>
    </location>
</feature>
<feature type="transmembrane region" description="Helical" evidence="7">
    <location>
        <begin position="7"/>
        <end position="25"/>
    </location>
</feature>
<evidence type="ECO:0000256" key="6">
    <source>
        <dbReference type="SAM" id="MobiDB-lite"/>
    </source>
</evidence>
<evidence type="ECO:0000259" key="8">
    <source>
        <dbReference type="PROSITE" id="PS50004"/>
    </source>
</evidence>
<dbReference type="EMBL" id="JAXQNO010000001">
    <property type="protein sequence ID" value="KAK4804245.1"/>
    <property type="molecule type" value="Genomic_DNA"/>
</dbReference>
<feature type="region of interest" description="Disordered" evidence="6">
    <location>
        <begin position="639"/>
        <end position="661"/>
    </location>
</feature>
<evidence type="ECO:0000259" key="9">
    <source>
        <dbReference type="PROSITE" id="PS51847"/>
    </source>
</evidence>
<dbReference type="SMART" id="SM00239">
    <property type="entry name" value="C2"/>
    <property type="match status" value="1"/>
</dbReference>
<feature type="region of interest" description="Disordered" evidence="6">
    <location>
        <begin position="427"/>
        <end position="467"/>
    </location>
</feature>
<dbReference type="InterPro" id="IPR000008">
    <property type="entry name" value="C2_dom"/>
</dbReference>
<sequence length="661" mass="74472">MSITEVSIIHHACIVLFFLWFLFELKLGHPIAYFVSLMYLVLVHERYVMRLKKKLQFEERKRSYQRRVLTDSETVRWLNHAVEKMWPVCMEQIASQKILLPIIPWFLEKYKPWTAKDAVVQHLYLGRNPPIFTEMKVLHQGSEDDHLVLELGMNFLTAEDMSAILAVRLRKRLGFGMWTRLHIMGMHIEGKVLIGAKFIQGWPFIGRLRVCFEEPPYFQMTVKPIFNHGINLTEIPGIAGWLDKLLSTAFEQTLVQPNMLVVDVEKFVAPEQEPWFSIDVKDPLAFVIVEVIEAACVTKADLNGLADPYVKGKLGAYVFETKIQRKTLSPKWLEEFRIPIISWEIPNILDFEVWDKDGLFDDALGKCSVNISDIRDGRRYDTWVELEDVKRGRLHLAITVLEKKGKGDQSEEGNAQSSVEELLSIGEKPSSSADEQQPIGNSSLSSSSKKSPGQADKFEPIDVKGQKETGIWIQQPGSEVPPAWIPRKVKVKQGDIKIIREHNETLGMDPAETHGKQQEKHPESPARNFFGKFISVFQQSPKKHDQVNADDAVLPSPQINVRGISLVVGKHGNLSREEDVEDKADSSADNNPLGSECHSMDNTIEIASQSITSEKSKNTIFQTDSSGLTVEQGNIVVKEGSGSDISSQRVPVAGVMEGGGG</sequence>
<dbReference type="SUPFAM" id="SSF49562">
    <property type="entry name" value="C2 domain (Calcium/lipid-binding domain, CaLB)"/>
    <property type="match status" value="1"/>
</dbReference>
<reference evidence="10 11" key="1">
    <citation type="journal article" date="2023" name="Hortic Res">
        <title>Pangenome of water caltrop reveals structural variations and asymmetric subgenome divergence after allopolyploidization.</title>
        <authorList>
            <person name="Zhang X."/>
            <person name="Chen Y."/>
            <person name="Wang L."/>
            <person name="Yuan Y."/>
            <person name="Fang M."/>
            <person name="Shi L."/>
            <person name="Lu R."/>
            <person name="Comes H.P."/>
            <person name="Ma Y."/>
            <person name="Chen Y."/>
            <person name="Huang G."/>
            <person name="Zhou Y."/>
            <person name="Zheng Z."/>
            <person name="Qiu Y."/>
        </authorList>
    </citation>
    <scope>NUCLEOTIDE SEQUENCE [LARGE SCALE GENOMIC DNA]</scope>
    <source>
        <strain evidence="10">F231</strain>
    </source>
</reference>
<dbReference type="PANTHER" id="PTHR47042">
    <property type="entry name" value="C2 DOMAIN-CONTAINING PROTEIN-LIKE"/>
    <property type="match status" value="1"/>
</dbReference>
<evidence type="ECO:0008006" key="12">
    <source>
        <dbReference type="Google" id="ProtNLM"/>
    </source>
</evidence>
<evidence type="ECO:0000313" key="11">
    <source>
        <dbReference type="Proteomes" id="UP001346149"/>
    </source>
</evidence>
<dbReference type="CDD" id="cd21669">
    <property type="entry name" value="SMP_SF"/>
    <property type="match status" value="1"/>
</dbReference>
<comment type="subcellular location">
    <subcellularLocation>
        <location evidence="1">Membrane</location>
    </subcellularLocation>
</comment>
<dbReference type="GO" id="GO:0006869">
    <property type="term" value="P:lipid transport"/>
    <property type="evidence" value="ECO:0007669"/>
    <property type="project" value="UniProtKB-KW"/>
</dbReference>